<reference evidence="4" key="1">
    <citation type="submission" date="2015-09" db="EMBL/GenBank/DDBJ databases">
        <authorList>
            <consortium name="Pathogen Informatics"/>
        </authorList>
    </citation>
    <scope>NUCLEOTIDE SEQUENCE [LARGE SCALE GENOMIC DNA]</scope>
    <source>
        <strain evidence="4">Lake Konstanz</strain>
    </source>
</reference>
<dbReference type="AlphaFoldDB" id="A0A0S4ISE8"/>
<dbReference type="EMBL" id="CYKH01000376">
    <property type="protein sequence ID" value="CUF64998.1"/>
    <property type="molecule type" value="Genomic_DNA"/>
</dbReference>
<evidence type="ECO:0000313" key="3">
    <source>
        <dbReference type="EMBL" id="CUF64998.1"/>
    </source>
</evidence>
<accession>A0A0S4ISE8</accession>
<keyword evidence="1" id="KW-0175">Coiled coil</keyword>
<feature type="region of interest" description="Disordered" evidence="2">
    <location>
        <begin position="42"/>
        <end position="65"/>
    </location>
</feature>
<feature type="coiled-coil region" evidence="1">
    <location>
        <begin position="219"/>
        <end position="288"/>
    </location>
</feature>
<protein>
    <submittedName>
        <fullName evidence="3">Uncharacterized protein</fullName>
    </submittedName>
</protein>
<proteinExistence type="predicted"/>
<evidence type="ECO:0000313" key="4">
    <source>
        <dbReference type="Proteomes" id="UP000051952"/>
    </source>
</evidence>
<evidence type="ECO:0000256" key="1">
    <source>
        <dbReference type="SAM" id="Coils"/>
    </source>
</evidence>
<dbReference type="VEuPathDB" id="TriTrypDB:BSAL_64425"/>
<evidence type="ECO:0000256" key="2">
    <source>
        <dbReference type="SAM" id="MobiDB-lite"/>
    </source>
</evidence>
<sequence length="427" mass="46430">MDPLHANVAISADTARILSAVDAMMLNSSSIVLTGPQKLETGVVSTPRQRPKGEEPLPTPQPIPTRSIGIMCDGPRTCAVGVQYGEGCGWGVRATATNTDEVDSKDLVPAPVPQRTAVVDATLKSVSTASIQTVAPRTQHSSTDPIPMTTVGVLTDINGGDIVETGMMQHIFMQAIGAHCRNLERTISDTLTRLSQRITRARSTIHVAEHHIASTQSAVRSASTRNSALEKENKELKARILSLQEDTAIKEGELNTMRLLCEEMARNAEASNAEKERHRQHAAFLEQRFDSMLTSRMMSSSATEAKRTSRAPIDEPDDEFRSDSSTSFSCREPVDHATTDHHVQQASSTRPPRYRKAHSSSPLSPPMHSRNYHHPRGASSSPAVHAATPQPPQEVEEIMRSLYDQCTAALKLADDRDVRGGVTSVAK</sequence>
<feature type="compositionally biased region" description="Basic and acidic residues" evidence="2">
    <location>
        <begin position="332"/>
        <end position="343"/>
    </location>
</feature>
<organism evidence="3 4">
    <name type="scientific">Bodo saltans</name>
    <name type="common">Flagellated protozoan</name>
    <dbReference type="NCBI Taxonomy" id="75058"/>
    <lineage>
        <taxon>Eukaryota</taxon>
        <taxon>Discoba</taxon>
        <taxon>Euglenozoa</taxon>
        <taxon>Kinetoplastea</taxon>
        <taxon>Metakinetoplastina</taxon>
        <taxon>Eubodonida</taxon>
        <taxon>Bodonidae</taxon>
        <taxon>Bodo</taxon>
    </lineage>
</organism>
<gene>
    <name evidence="3" type="ORF">BSAL_64425</name>
</gene>
<feature type="region of interest" description="Disordered" evidence="2">
    <location>
        <begin position="296"/>
        <end position="395"/>
    </location>
</feature>
<name>A0A0S4ISE8_BODSA</name>
<keyword evidence="4" id="KW-1185">Reference proteome</keyword>
<dbReference type="Proteomes" id="UP000051952">
    <property type="component" value="Unassembled WGS sequence"/>
</dbReference>